<sequence length="103" mass="11355">SMSSDDPWSALHVLVLPLFNSEPLRIPIEDLNTLVRKHIHTVVSDSPARAVGKLETETDALLASGMDTFNGKLAGVPDDKLLGRVVELWGFFWDQVLPYVEGV</sequence>
<proteinExistence type="predicted"/>
<gene>
    <name evidence="1" type="ORF">K488DRAFT_27467</name>
</gene>
<reference evidence="1" key="2">
    <citation type="journal article" date="2022" name="New Phytol.">
        <title>Evolutionary transition to the ectomycorrhizal habit in the genomes of a hyperdiverse lineage of mushroom-forming fungi.</title>
        <authorList>
            <person name="Looney B."/>
            <person name="Miyauchi S."/>
            <person name="Morin E."/>
            <person name="Drula E."/>
            <person name="Courty P.E."/>
            <person name="Kohler A."/>
            <person name="Kuo A."/>
            <person name="LaButti K."/>
            <person name="Pangilinan J."/>
            <person name="Lipzen A."/>
            <person name="Riley R."/>
            <person name="Andreopoulos W."/>
            <person name="He G."/>
            <person name="Johnson J."/>
            <person name="Nolan M."/>
            <person name="Tritt A."/>
            <person name="Barry K.W."/>
            <person name="Grigoriev I.V."/>
            <person name="Nagy L.G."/>
            <person name="Hibbett D."/>
            <person name="Henrissat B."/>
            <person name="Matheny P.B."/>
            <person name="Labbe J."/>
            <person name="Martin F.M."/>
        </authorList>
    </citation>
    <scope>NUCLEOTIDE SEQUENCE</scope>
    <source>
        <strain evidence="1">EC-137</strain>
    </source>
</reference>
<evidence type="ECO:0000313" key="2">
    <source>
        <dbReference type="Proteomes" id="UP000814128"/>
    </source>
</evidence>
<keyword evidence="2" id="KW-1185">Reference proteome</keyword>
<name>A0ACB8QYG9_9AGAM</name>
<dbReference type="EMBL" id="MU273467">
    <property type="protein sequence ID" value="KAI0036865.1"/>
    <property type="molecule type" value="Genomic_DNA"/>
</dbReference>
<protein>
    <submittedName>
        <fullName evidence="1">HbrB-like protein</fullName>
    </submittedName>
</protein>
<feature type="non-terminal residue" evidence="1">
    <location>
        <position position="1"/>
    </location>
</feature>
<evidence type="ECO:0000313" key="1">
    <source>
        <dbReference type="EMBL" id="KAI0036865.1"/>
    </source>
</evidence>
<reference evidence="1" key="1">
    <citation type="submission" date="2021-02" db="EMBL/GenBank/DDBJ databases">
        <authorList>
            <consortium name="DOE Joint Genome Institute"/>
            <person name="Ahrendt S."/>
            <person name="Looney B.P."/>
            <person name="Miyauchi S."/>
            <person name="Morin E."/>
            <person name="Drula E."/>
            <person name="Courty P.E."/>
            <person name="Chicoki N."/>
            <person name="Fauchery L."/>
            <person name="Kohler A."/>
            <person name="Kuo A."/>
            <person name="Labutti K."/>
            <person name="Pangilinan J."/>
            <person name="Lipzen A."/>
            <person name="Riley R."/>
            <person name="Andreopoulos W."/>
            <person name="He G."/>
            <person name="Johnson J."/>
            <person name="Barry K.W."/>
            <person name="Grigoriev I.V."/>
            <person name="Nagy L."/>
            <person name="Hibbett D."/>
            <person name="Henrissat B."/>
            <person name="Matheny P.B."/>
            <person name="Labbe J."/>
            <person name="Martin F."/>
        </authorList>
    </citation>
    <scope>NUCLEOTIDE SEQUENCE</scope>
    <source>
        <strain evidence="1">EC-137</strain>
    </source>
</reference>
<dbReference type="Proteomes" id="UP000814128">
    <property type="component" value="Unassembled WGS sequence"/>
</dbReference>
<comment type="caution">
    <text evidence="1">The sequence shown here is derived from an EMBL/GenBank/DDBJ whole genome shotgun (WGS) entry which is preliminary data.</text>
</comment>
<accession>A0ACB8QYG9</accession>
<organism evidence="1 2">
    <name type="scientific">Vararia minispora EC-137</name>
    <dbReference type="NCBI Taxonomy" id="1314806"/>
    <lineage>
        <taxon>Eukaryota</taxon>
        <taxon>Fungi</taxon>
        <taxon>Dikarya</taxon>
        <taxon>Basidiomycota</taxon>
        <taxon>Agaricomycotina</taxon>
        <taxon>Agaricomycetes</taxon>
        <taxon>Russulales</taxon>
        <taxon>Lachnocladiaceae</taxon>
        <taxon>Vararia</taxon>
    </lineage>
</organism>
<feature type="non-terminal residue" evidence="1">
    <location>
        <position position="103"/>
    </location>
</feature>